<dbReference type="Pfam" id="PF04564">
    <property type="entry name" value="U-box"/>
    <property type="match status" value="1"/>
</dbReference>
<feature type="compositionally biased region" description="Polar residues" evidence="2">
    <location>
        <begin position="94"/>
        <end position="104"/>
    </location>
</feature>
<dbReference type="PANTHER" id="PTHR46573">
    <property type="entry name" value="WD REPEAT, SAM AND U-BOX DOMAIN-CONTAINING PROTEIN 1"/>
    <property type="match status" value="1"/>
</dbReference>
<dbReference type="GO" id="GO:0004842">
    <property type="term" value="F:ubiquitin-protein transferase activity"/>
    <property type="evidence" value="ECO:0007669"/>
    <property type="project" value="InterPro"/>
</dbReference>
<feature type="coiled-coil region" evidence="1">
    <location>
        <begin position="117"/>
        <end position="151"/>
    </location>
</feature>
<gene>
    <name evidence="4" type="ORF">HERI1096_LOCUS8638</name>
</gene>
<dbReference type="InterPro" id="IPR013083">
    <property type="entry name" value="Znf_RING/FYVE/PHD"/>
</dbReference>
<reference evidence="4" key="1">
    <citation type="submission" date="2021-01" db="EMBL/GenBank/DDBJ databases">
        <authorList>
            <person name="Corre E."/>
            <person name="Pelletier E."/>
            <person name="Niang G."/>
            <person name="Scheremetjew M."/>
            <person name="Finn R."/>
            <person name="Kale V."/>
            <person name="Holt S."/>
            <person name="Cochrane G."/>
            <person name="Meng A."/>
            <person name="Brown T."/>
            <person name="Cohen L."/>
        </authorList>
    </citation>
    <scope>NUCLEOTIDE SEQUENCE</scope>
    <source>
        <strain evidence="4">CCMP281</strain>
    </source>
</reference>
<name>A0A7S3AKT9_9EUKA</name>
<sequence>MSPNDDALHAFVCPISGDVMRDPVSCADGHTYERSEIERWLATGACTSPSTGARLPHLHVVPNHALRCAIEEWLSTKGGRDGRTSARGRRSQCRMPSTPMSISSRLEASERLEYAAREAEAAALARSRERREELERSLFELRVQQQEEEEAAAEDAMLWAVFLRESEAAARCPRERPQTQPPLPATSREQPSRLQAMLRYMMRGWFRDKGAARRGAKSARPPPRSVRSSPQSAGGGSTNALGGSRFTHGKGSGSGKG</sequence>
<evidence type="ECO:0000259" key="3">
    <source>
        <dbReference type="PROSITE" id="PS51698"/>
    </source>
</evidence>
<evidence type="ECO:0000256" key="2">
    <source>
        <dbReference type="SAM" id="MobiDB-lite"/>
    </source>
</evidence>
<evidence type="ECO:0000313" key="4">
    <source>
        <dbReference type="EMBL" id="CAE0107979.1"/>
    </source>
</evidence>
<dbReference type="InterPro" id="IPR003613">
    <property type="entry name" value="Ubox_domain"/>
</dbReference>
<dbReference type="Gene3D" id="3.30.40.10">
    <property type="entry name" value="Zinc/RING finger domain, C3HC4 (zinc finger)"/>
    <property type="match status" value="1"/>
</dbReference>
<evidence type="ECO:0000256" key="1">
    <source>
        <dbReference type="SAM" id="Coils"/>
    </source>
</evidence>
<proteinExistence type="predicted"/>
<dbReference type="PROSITE" id="PS51698">
    <property type="entry name" value="U_BOX"/>
    <property type="match status" value="1"/>
</dbReference>
<keyword evidence="1" id="KW-0175">Coiled coil</keyword>
<feature type="domain" description="U-box" evidence="3">
    <location>
        <begin position="6"/>
        <end position="80"/>
    </location>
</feature>
<dbReference type="SMART" id="SM00504">
    <property type="entry name" value="Ubox"/>
    <property type="match status" value="1"/>
</dbReference>
<protein>
    <recommendedName>
        <fullName evidence="3">U-box domain-containing protein</fullName>
    </recommendedName>
</protein>
<feature type="region of interest" description="Disordered" evidence="2">
    <location>
        <begin position="79"/>
        <end position="104"/>
    </location>
</feature>
<organism evidence="4">
    <name type="scientific">Haptolina ericina</name>
    <dbReference type="NCBI Taxonomy" id="156174"/>
    <lineage>
        <taxon>Eukaryota</taxon>
        <taxon>Haptista</taxon>
        <taxon>Haptophyta</taxon>
        <taxon>Prymnesiophyceae</taxon>
        <taxon>Prymnesiales</taxon>
        <taxon>Prymnesiaceae</taxon>
        <taxon>Haptolina</taxon>
    </lineage>
</organism>
<dbReference type="EMBL" id="HBHX01015401">
    <property type="protein sequence ID" value="CAE0107979.1"/>
    <property type="molecule type" value="Transcribed_RNA"/>
</dbReference>
<dbReference type="PANTHER" id="PTHR46573:SF1">
    <property type="entry name" value="WD REPEAT, SAM AND U-BOX DOMAIN-CONTAINING PROTEIN 1"/>
    <property type="match status" value="1"/>
</dbReference>
<feature type="region of interest" description="Disordered" evidence="2">
    <location>
        <begin position="169"/>
        <end position="192"/>
    </location>
</feature>
<dbReference type="CDD" id="cd16655">
    <property type="entry name" value="RING-Ubox_WDSUB1-like"/>
    <property type="match status" value="1"/>
</dbReference>
<accession>A0A7S3AKT9</accession>
<dbReference type="SUPFAM" id="SSF57850">
    <property type="entry name" value="RING/U-box"/>
    <property type="match status" value="1"/>
</dbReference>
<feature type="region of interest" description="Disordered" evidence="2">
    <location>
        <begin position="210"/>
        <end position="257"/>
    </location>
</feature>
<dbReference type="GO" id="GO:0016567">
    <property type="term" value="P:protein ubiquitination"/>
    <property type="evidence" value="ECO:0007669"/>
    <property type="project" value="InterPro"/>
</dbReference>
<dbReference type="AlphaFoldDB" id="A0A7S3AKT9"/>
<dbReference type="InterPro" id="IPR052085">
    <property type="entry name" value="WD-SAM-U-box"/>
</dbReference>